<keyword evidence="3" id="KW-0732">Signal</keyword>
<evidence type="ECO:0000313" key="5">
    <source>
        <dbReference type="Proteomes" id="UP000693970"/>
    </source>
</evidence>
<proteinExistence type="predicted"/>
<comment type="caution">
    <text evidence="4">The sequence shown here is derived from an EMBL/GenBank/DDBJ whole genome shotgun (WGS) entry which is preliminary data.</text>
</comment>
<gene>
    <name evidence="4" type="ORF">IV203_020693</name>
</gene>
<feature type="region of interest" description="Disordered" evidence="1">
    <location>
        <begin position="193"/>
        <end position="226"/>
    </location>
</feature>
<keyword evidence="2" id="KW-1133">Transmembrane helix</keyword>
<evidence type="ECO:0000256" key="3">
    <source>
        <dbReference type="SAM" id="SignalP"/>
    </source>
</evidence>
<keyword evidence="2" id="KW-0812">Transmembrane</keyword>
<accession>A0A9K3PFB4</accession>
<dbReference type="AlphaFoldDB" id="A0A9K3PFB4"/>
<keyword evidence="2" id="KW-0472">Membrane</keyword>
<evidence type="ECO:0000256" key="2">
    <source>
        <dbReference type="SAM" id="Phobius"/>
    </source>
</evidence>
<reference evidence="4" key="2">
    <citation type="submission" date="2021-04" db="EMBL/GenBank/DDBJ databases">
        <authorList>
            <person name="Podell S."/>
        </authorList>
    </citation>
    <scope>NUCLEOTIDE SEQUENCE</scope>
    <source>
        <strain evidence="4">Hildebrandi</strain>
    </source>
</reference>
<name>A0A9K3PFB4_9STRA</name>
<feature type="compositionally biased region" description="Polar residues" evidence="1">
    <location>
        <begin position="209"/>
        <end position="226"/>
    </location>
</feature>
<protein>
    <submittedName>
        <fullName evidence="4">Uncharacterized protein</fullName>
    </submittedName>
</protein>
<dbReference type="EMBL" id="JAGRRH010000024">
    <property type="protein sequence ID" value="KAG7342749.1"/>
    <property type="molecule type" value="Genomic_DNA"/>
</dbReference>
<keyword evidence="5" id="KW-1185">Reference proteome</keyword>
<sequence length="226" mass="24625">MKVLSILCLFLSFAQASAWFSFNFSNLLFATGICKVPGPRCHVHCGGPLHPKKFCGCASDSRRRHLAKSSGTDWCYDSSVCDDFEGSNLEQCLAHANYDEANVEGEGYEVTEVNEMTEESSSESFVSGGHSGTPVSTATRRLNWLPFVIAAAVLSMLAFVAVGIRRKKKSNPELQAALDTEDDLHGGVAKRMERIESGRPVNPLRRAGTDTSFVSTRGSQTPYHLA</sequence>
<evidence type="ECO:0000256" key="1">
    <source>
        <dbReference type="SAM" id="MobiDB-lite"/>
    </source>
</evidence>
<evidence type="ECO:0000313" key="4">
    <source>
        <dbReference type="EMBL" id="KAG7342749.1"/>
    </source>
</evidence>
<dbReference type="OrthoDB" id="55617at2759"/>
<feature type="chain" id="PRO_5039949255" evidence="3">
    <location>
        <begin position="17"/>
        <end position="226"/>
    </location>
</feature>
<feature type="transmembrane region" description="Helical" evidence="2">
    <location>
        <begin position="144"/>
        <end position="164"/>
    </location>
</feature>
<dbReference type="Proteomes" id="UP000693970">
    <property type="component" value="Unassembled WGS sequence"/>
</dbReference>
<organism evidence="4 5">
    <name type="scientific">Nitzschia inconspicua</name>
    <dbReference type="NCBI Taxonomy" id="303405"/>
    <lineage>
        <taxon>Eukaryota</taxon>
        <taxon>Sar</taxon>
        <taxon>Stramenopiles</taxon>
        <taxon>Ochrophyta</taxon>
        <taxon>Bacillariophyta</taxon>
        <taxon>Bacillariophyceae</taxon>
        <taxon>Bacillariophycidae</taxon>
        <taxon>Bacillariales</taxon>
        <taxon>Bacillariaceae</taxon>
        <taxon>Nitzschia</taxon>
    </lineage>
</organism>
<feature type="signal peptide" evidence="3">
    <location>
        <begin position="1"/>
        <end position="16"/>
    </location>
</feature>
<reference evidence="4" key="1">
    <citation type="journal article" date="2021" name="Sci. Rep.">
        <title>Diploid genomic architecture of Nitzschia inconspicua, an elite biomass production diatom.</title>
        <authorList>
            <person name="Oliver A."/>
            <person name="Podell S."/>
            <person name="Pinowska A."/>
            <person name="Traller J.C."/>
            <person name="Smith S.R."/>
            <person name="McClure R."/>
            <person name="Beliaev A."/>
            <person name="Bohutskyi P."/>
            <person name="Hill E.A."/>
            <person name="Rabines A."/>
            <person name="Zheng H."/>
            <person name="Allen L.Z."/>
            <person name="Kuo A."/>
            <person name="Grigoriev I.V."/>
            <person name="Allen A.E."/>
            <person name="Hazlebeck D."/>
            <person name="Allen E.E."/>
        </authorList>
    </citation>
    <scope>NUCLEOTIDE SEQUENCE</scope>
    <source>
        <strain evidence="4">Hildebrandi</strain>
    </source>
</reference>